<keyword evidence="3" id="KW-1185">Reference proteome</keyword>
<organism evidence="3">
    <name type="scientific">Selaginella moellendorffii</name>
    <name type="common">Spikemoss</name>
    <dbReference type="NCBI Taxonomy" id="88036"/>
    <lineage>
        <taxon>Eukaryota</taxon>
        <taxon>Viridiplantae</taxon>
        <taxon>Streptophyta</taxon>
        <taxon>Embryophyta</taxon>
        <taxon>Tracheophyta</taxon>
        <taxon>Lycopodiopsida</taxon>
        <taxon>Selaginellales</taxon>
        <taxon>Selaginellaceae</taxon>
        <taxon>Selaginella</taxon>
    </lineage>
</organism>
<protein>
    <submittedName>
        <fullName evidence="2">Uncharacterized protein</fullName>
    </submittedName>
</protein>
<evidence type="ECO:0000313" key="2">
    <source>
        <dbReference type="EMBL" id="EFJ12563.1"/>
    </source>
</evidence>
<dbReference type="Proteomes" id="UP000001514">
    <property type="component" value="Unassembled WGS sequence"/>
</dbReference>
<dbReference type="HOGENOM" id="CLU_537939_0_0_1"/>
<evidence type="ECO:0000313" key="3">
    <source>
        <dbReference type="Proteomes" id="UP000001514"/>
    </source>
</evidence>
<feature type="compositionally biased region" description="Basic and acidic residues" evidence="1">
    <location>
        <begin position="247"/>
        <end position="257"/>
    </location>
</feature>
<evidence type="ECO:0000256" key="1">
    <source>
        <dbReference type="SAM" id="MobiDB-lite"/>
    </source>
</evidence>
<feature type="region of interest" description="Disordered" evidence="1">
    <location>
        <begin position="64"/>
        <end position="94"/>
    </location>
</feature>
<gene>
    <name evidence="2" type="ORF">SELMODRAFT_425235</name>
</gene>
<reference evidence="2 3" key="1">
    <citation type="journal article" date="2011" name="Science">
        <title>The Selaginella genome identifies genetic changes associated with the evolution of vascular plants.</title>
        <authorList>
            <person name="Banks J.A."/>
            <person name="Nishiyama T."/>
            <person name="Hasebe M."/>
            <person name="Bowman J.L."/>
            <person name="Gribskov M."/>
            <person name="dePamphilis C."/>
            <person name="Albert V.A."/>
            <person name="Aono N."/>
            <person name="Aoyama T."/>
            <person name="Ambrose B.A."/>
            <person name="Ashton N.W."/>
            <person name="Axtell M.J."/>
            <person name="Barker E."/>
            <person name="Barker M.S."/>
            <person name="Bennetzen J.L."/>
            <person name="Bonawitz N.D."/>
            <person name="Chapple C."/>
            <person name="Cheng C."/>
            <person name="Correa L.G."/>
            <person name="Dacre M."/>
            <person name="DeBarry J."/>
            <person name="Dreyer I."/>
            <person name="Elias M."/>
            <person name="Engstrom E.M."/>
            <person name="Estelle M."/>
            <person name="Feng L."/>
            <person name="Finet C."/>
            <person name="Floyd S.K."/>
            <person name="Frommer W.B."/>
            <person name="Fujita T."/>
            <person name="Gramzow L."/>
            <person name="Gutensohn M."/>
            <person name="Harholt J."/>
            <person name="Hattori M."/>
            <person name="Heyl A."/>
            <person name="Hirai T."/>
            <person name="Hiwatashi Y."/>
            <person name="Ishikawa M."/>
            <person name="Iwata M."/>
            <person name="Karol K.G."/>
            <person name="Koehler B."/>
            <person name="Kolukisaoglu U."/>
            <person name="Kubo M."/>
            <person name="Kurata T."/>
            <person name="Lalonde S."/>
            <person name="Li K."/>
            <person name="Li Y."/>
            <person name="Litt A."/>
            <person name="Lyons E."/>
            <person name="Manning G."/>
            <person name="Maruyama T."/>
            <person name="Michael T.P."/>
            <person name="Mikami K."/>
            <person name="Miyazaki S."/>
            <person name="Morinaga S."/>
            <person name="Murata T."/>
            <person name="Mueller-Roeber B."/>
            <person name="Nelson D.R."/>
            <person name="Obara M."/>
            <person name="Oguri Y."/>
            <person name="Olmstead R.G."/>
            <person name="Onodera N."/>
            <person name="Petersen B.L."/>
            <person name="Pils B."/>
            <person name="Prigge M."/>
            <person name="Rensing S.A."/>
            <person name="Riano-Pachon D.M."/>
            <person name="Roberts A.W."/>
            <person name="Sato Y."/>
            <person name="Scheller H.V."/>
            <person name="Schulz B."/>
            <person name="Schulz C."/>
            <person name="Shakirov E.V."/>
            <person name="Shibagaki N."/>
            <person name="Shinohara N."/>
            <person name="Shippen D.E."/>
            <person name="Soerensen I."/>
            <person name="Sotooka R."/>
            <person name="Sugimoto N."/>
            <person name="Sugita M."/>
            <person name="Sumikawa N."/>
            <person name="Tanurdzic M."/>
            <person name="Theissen G."/>
            <person name="Ulvskov P."/>
            <person name="Wakazuki S."/>
            <person name="Weng J.K."/>
            <person name="Willats W.W."/>
            <person name="Wipf D."/>
            <person name="Wolf P.G."/>
            <person name="Yang L."/>
            <person name="Zimmer A.D."/>
            <person name="Zhu Q."/>
            <person name="Mitros T."/>
            <person name="Hellsten U."/>
            <person name="Loque D."/>
            <person name="Otillar R."/>
            <person name="Salamov A."/>
            <person name="Schmutz J."/>
            <person name="Shapiro H."/>
            <person name="Lindquist E."/>
            <person name="Lucas S."/>
            <person name="Rokhsar D."/>
            <person name="Grigoriev I.V."/>
        </authorList>
    </citation>
    <scope>NUCLEOTIDE SEQUENCE [LARGE SCALE GENOMIC DNA]</scope>
</reference>
<proteinExistence type="predicted"/>
<dbReference type="Gramene" id="EFJ12563">
    <property type="protein sequence ID" value="EFJ12563"/>
    <property type="gene ID" value="SELMODRAFT_425235"/>
</dbReference>
<dbReference type="AlphaFoldDB" id="D8SSG1"/>
<feature type="region of interest" description="Disordered" evidence="1">
    <location>
        <begin position="224"/>
        <end position="257"/>
    </location>
</feature>
<accession>D8SSG1</accession>
<dbReference type="KEGG" id="smo:SELMODRAFT_425235"/>
<dbReference type="InParanoid" id="D8SSG1"/>
<sequence>MDLSNADYDTLEDIADGLEKMLHSWNDVQEQRAMEYARLKEALAKDTSQCHKRTTDMKETLENIGVRVSQDSTKDDTFVSPRSPQPQQKGCPEDTVVREKEETRMLPEWAPLMTKEFADRVSTKRKGVLKHLYGVKAMPLKKKPRKQIISVQIQDNKRDKPDCTCDEGDKSEFHHNPIYILKWFASLLDVTDQLEGFVQRALLESATEYELKILQMKMQMLQNKNDMSKKSPHTPQQHQNQTDDPDGEAHTVDCSRKQVSRLQREKKDLTKEVFEYRRRERMFEQQRKVLEDAQYRVNCLKRELMKKEGQLVNVQLREKALSVRVSQLEDALRSSSNKSEFVRLWHALPELQEWLQSLRKDGPIRLDHSHLLQLQHYETQIAKVLESLPHKPTEEEAALPFYRNCQAPHQPPLPIDKCRKKLFERYAKQKKESKKEAEALQRELHKLAHPKTLKSVEKSVPSTSDTKSTESVRSKKQVQQPYWLYGAALLLGGLLFRNRCTTLANTT</sequence>
<dbReference type="EMBL" id="GL377638">
    <property type="protein sequence ID" value="EFJ12563.1"/>
    <property type="molecule type" value="Genomic_DNA"/>
</dbReference>
<feature type="compositionally biased region" description="Polar residues" evidence="1">
    <location>
        <begin position="233"/>
        <end position="242"/>
    </location>
</feature>
<name>D8SSG1_SELML</name>
<feature type="region of interest" description="Disordered" evidence="1">
    <location>
        <begin position="444"/>
        <end position="473"/>
    </location>
</feature>